<evidence type="ECO:0000313" key="8">
    <source>
        <dbReference type="EMBL" id="QCQ74486.1"/>
    </source>
</evidence>
<organism evidence="5 9">
    <name type="scientific">Haloferax mediterranei (strain ATCC 33500 / DSM 1411 / JCM 8866 / NBRC 14739 / NCIMB 2177 / R-4)</name>
    <name type="common">Halobacterium mediterranei</name>
    <dbReference type="NCBI Taxonomy" id="523841"/>
    <lineage>
        <taxon>Archaea</taxon>
        <taxon>Methanobacteriati</taxon>
        <taxon>Methanobacteriota</taxon>
        <taxon>Stenosarchaea group</taxon>
        <taxon>Halobacteria</taxon>
        <taxon>Halobacteriales</taxon>
        <taxon>Haloferacaceae</taxon>
        <taxon>Haloferax</taxon>
    </lineage>
</organism>
<evidence type="ECO:0000256" key="2">
    <source>
        <dbReference type="ARBA" id="ARBA00023315"/>
    </source>
</evidence>
<dbReference type="InterPro" id="IPR016181">
    <property type="entry name" value="Acyl_CoA_acyltransferase"/>
</dbReference>
<reference evidence="5 9" key="2">
    <citation type="journal article" date="2012" name="J. Bacteriol.">
        <title>Complete genome sequence of the metabolically versatile halophilic archaeon Haloferax mediterranei, a poly(3-hydroxybutyrate-co-3-hydroxyvalerate) producer.</title>
        <authorList>
            <person name="Han J."/>
            <person name="Zhang F."/>
            <person name="Hou J."/>
            <person name="Liu X."/>
            <person name="Li M."/>
            <person name="Liu H."/>
            <person name="Cai L."/>
            <person name="Zhang B."/>
            <person name="Chen Y."/>
            <person name="Zhou J."/>
            <person name="Hu S."/>
            <person name="Xiang H."/>
        </authorList>
    </citation>
    <scope>NUCLEOTIDE SEQUENCE [LARGE SCALE GENOMIC DNA]</scope>
    <source>
        <strain evidence="9">ATCC 33500 / DSM 1411 / JCM 8866 / NBRC 14739 / NCIMB 2177 / R-4</strain>
        <strain evidence="5">CGMCC 1.2087</strain>
    </source>
</reference>
<dbReference type="InterPro" id="IPR000182">
    <property type="entry name" value="GNAT_dom"/>
</dbReference>
<dbReference type="Proteomes" id="UP000011603">
    <property type="component" value="Unassembled WGS sequence"/>
</dbReference>
<evidence type="ECO:0000313" key="11">
    <source>
        <dbReference type="Proteomes" id="UP000027075"/>
    </source>
</evidence>
<gene>
    <name evidence="5" type="primary">hat1</name>
    <name evidence="5" type="ordered locus">HFX_0191</name>
    <name evidence="6" type="ORF">BM92_08305</name>
    <name evidence="7" type="ORF">C439_09420</name>
    <name evidence="8" type="ORF">E6P09_04060</name>
</gene>
<evidence type="ECO:0000313" key="9">
    <source>
        <dbReference type="Proteomes" id="UP000006469"/>
    </source>
</evidence>
<sequence length="184" mass="20793">MPGAVITSGERVTLRTVETEDIPFIQRAAANPELRYTLGNPVMNREQYEISDERNAPDQFLVCLESDEADAVESDEADITRIGQVSVADAHYKRPELGYWLIPEVHGEGYGKEAVSLVIDYVFRTHDTPAVGAGVFDFNDASRGLLESLGFVEEGRQRKLMYVDGAHRDLIRYGLLREKWWTED</sequence>
<dbReference type="Proteomes" id="UP000027075">
    <property type="component" value="Chromosome"/>
</dbReference>
<reference evidence="7 10" key="3">
    <citation type="journal article" date="2014" name="PLoS Genet.">
        <title>Phylogenetically driven sequencing of extremely halophilic archaea reveals strategies for static and dynamic osmo-response.</title>
        <authorList>
            <person name="Becker E.A."/>
            <person name="Seitzer P.M."/>
            <person name="Tritt A."/>
            <person name="Larsen D."/>
            <person name="Krusor M."/>
            <person name="Yao A.I."/>
            <person name="Wu D."/>
            <person name="Madern D."/>
            <person name="Eisen J.A."/>
            <person name="Darling A.E."/>
            <person name="Facciotti M.T."/>
        </authorList>
    </citation>
    <scope>NUCLEOTIDE SEQUENCE [LARGE SCALE GENOMIC DNA]</scope>
    <source>
        <strain evidence="7">ATCC 33500</strain>
        <strain evidence="10">ATCC 33500 / DSM 1411 / JCM 8866 / NBRC 14739 / NCIMB 2177 / R-4</strain>
    </source>
</reference>
<dbReference type="KEGG" id="hme:HFX_0191"/>
<dbReference type="GO" id="GO:0016747">
    <property type="term" value="F:acyltransferase activity, transferring groups other than amino-acyl groups"/>
    <property type="evidence" value="ECO:0007669"/>
    <property type="project" value="InterPro"/>
</dbReference>
<dbReference type="EMBL" id="CP007551">
    <property type="protein sequence ID" value="AHZ22646.1"/>
    <property type="molecule type" value="Genomic_DNA"/>
</dbReference>
<keyword evidence="2" id="KW-0012">Acyltransferase</keyword>
<comment type="similarity">
    <text evidence="3">Belongs to the acetyltransferase family. RimJ subfamily.</text>
</comment>
<evidence type="ECO:0000256" key="1">
    <source>
        <dbReference type="ARBA" id="ARBA00022679"/>
    </source>
</evidence>
<dbReference type="HOGENOM" id="CLU_013985_3_2_2"/>
<dbReference type="PaxDb" id="523841-HFX_0191"/>
<reference evidence="5" key="5">
    <citation type="submission" date="2014-05" db="EMBL/GenBank/DDBJ databases">
        <authorList>
            <person name="Wang L."/>
            <person name="Yang H."/>
            <person name="Xiang H."/>
        </authorList>
    </citation>
    <scope>NUCLEOTIDE SEQUENCE</scope>
    <source>
        <strain evidence="5">CGMCC 1.2087</strain>
    </source>
</reference>
<reference evidence="6 11" key="4">
    <citation type="submission" date="2014-04" db="EMBL/GenBank/DDBJ databases">
        <title>Transcriptional profiles of Haloferax mediterranei on the basis of nitrogen availability.</title>
        <authorList>
            <person name="Bautista V."/>
        </authorList>
    </citation>
    <scope>NUCLEOTIDE SEQUENCE [LARGE SCALE GENOMIC DNA]</scope>
    <source>
        <strain evidence="6">ATCC 33500</strain>
        <strain evidence="11">ATCC 33500 / DSM 1411 / JCM 8866 / NBRC 14739 / NCIMB 2177 / R-4</strain>
    </source>
</reference>
<dbReference type="InterPro" id="IPR051531">
    <property type="entry name" value="N-acetyltransferase"/>
</dbReference>
<feature type="domain" description="N-acetyltransferase" evidence="4">
    <location>
        <begin position="12"/>
        <end position="178"/>
    </location>
</feature>
<evidence type="ECO:0000313" key="5">
    <source>
        <dbReference type="EMBL" id="AFK17932.1"/>
    </source>
</evidence>
<dbReference type="OrthoDB" id="120213at2157"/>
<dbReference type="AlphaFoldDB" id="I3R122"/>
<keyword evidence="10" id="KW-1185">Reference proteome</keyword>
<dbReference type="Pfam" id="PF13302">
    <property type="entry name" value="Acetyltransf_3"/>
    <property type="match status" value="1"/>
</dbReference>
<dbReference type="Proteomes" id="UP000299011">
    <property type="component" value="Chromosome"/>
</dbReference>
<evidence type="ECO:0000313" key="6">
    <source>
        <dbReference type="EMBL" id="AHZ22646.1"/>
    </source>
</evidence>
<evidence type="ECO:0000256" key="3">
    <source>
        <dbReference type="ARBA" id="ARBA00038502"/>
    </source>
</evidence>
<dbReference type="RefSeq" id="WP_004058441.1">
    <property type="nucleotide sequence ID" value="NC_017941.2"/>
</dbReference>
<reference evidence="5" key="1">
    <citation type="journal article" date="2012" name="Appl. Environ. Microbiol.">
        <title>Identification of the haloarchaeal phasin (PhaP) that functions in polyhydroxyalkanoate accumulation and granule formation in Haloferax mediterranei.</title>
        <authorList>
            <person name="Cai S."/>
            <person name="Cai L."/>
            <person name="Liu H."/>
            <person name="Liu X."/>
            <person name="Han J."/>
            <person name="Zhou J."/>
            <person name="Xiang H."/>
        </authorList>
    </citation>
    <scope>NUCLEOTIDE SEQUENCE</scope>
    <source>
        <strain evidence="5">CGMCC 1.2087</strain>
    </source>
</reference>
<protein>
    <submittedName>
        <fullName evidence="5 8">N-acetyltransferase</fullName>
    </submittedName>
    <submittedName>
        <fullName evidence="6">Protein acetyltransferase</fullName>
    </submittedName>
</protein>
<dbReference type="eggNOG" id="arCOG00842">
    <property type="taxonomic scope" value="Archaea"/>
</dbReference>
<dbReference type="EMBL" id="AOLO01000007">
    <property type="protein sequence ID" value="EMA02791.1"/>
    <property type="molecule type" value="Genomic_DNA"/>
</dbReference>
<dbReference type="PANTHER" id="PTHR43792">
    <property type="entry name" value="GNAT FAMILY, PUTATIVE (AFU_ORTHOLOGUE AFUA_3G00765)-RELATED-RELATED"/>
    <property type="match status" value="1"/>
</dbReference>
<evidence type="ECO:0000313" key="12">
    <source>
        <dbReference type="Proteomes" id="UP000299011"/>
    </source>
</evidence>
<dbReference type="Proteomes" id="UP000006469">
    <property type="component" value="Chromosome"/>
</dbReference>
<dbReference type="PATRIC" id="fig|523841.21.peg.1914"/>
<dbReference type="EMBL" id="CP001868">
    <property type="protein sequence ID" value="AFK17932.1"/>
    <property type="molecule type" value="Genomic_DNA"/>
</dbReference>
<dbReference type="GeneID" id="40155563"/>
<reference evidence="8 12" key="6">
    <citation type="submission" date="2019-04" db="EMBL/GenBank/DDBJ databases">
        <title>Methylomes of two halophilic Archaea, Haloarcula marismortui and Haloferax mediterranei.</title>
        <authorList>
            <person name="DasSarma S."/>
            <person name="DasSarma P."/>
            <person name="DasSarma S."/>
            <person name="Fomenkov A."/>
            <person name="Vincze T."/>
            <person name="Anton B.P."/>
            <person name="Roberts R.J."/>
        </authorList>
    </citation>
    <scope>NUCLEOTIDE SEQUENCE [LARGE SCALE GENOMIC DNA]</scope>
    <source>
        <strain evidence="8">ATCC 33500</strain>
        <strain evidence="12">ATCC 33500 / DSM 1411 / JCM 8866 / NBRC 14739 / NCIMB 2177 / R-4</strain>
    </source>
</reference>
<dbReference type="STRING" id="523841.HFX_0191"/>
<evidence type="ECO:0000313" key="7">
    <source>
        <dbReference type="EMBL" id="EMA02791.1"/>
    </source>
</evidence>
<accession>I3R122</accession>
<dbReference type="PANTHER" id="PTHR43792:SF8">
    <property type="entry name" value="[RIBOSOMAL PROTEIN US5]-ALANINE N-ACETYLTRANSFERASE"/>
    <property type="match status" value="1"/>
</dbReference>
<proteinExistence type="inferred from homology"/>
<dbReference type="PROSITE" id="PS51186">
    <property type="entry name" value="GNAT"/>
    <property type="match status" value="1"/>
</dbReference>
<dbReference type="SUPFAM" id="SSF55729">
    <property type="entry name" value="Acyl-CoA N-acyltransferases (Nat)"/>
    <property type="match status" value="1"/>
</dbReference>
<dbReference type="EMBL" id="CP039139">
    <property type="protein sequence ID" value="QCQ74486.1"/>
    <property type="molecule type" value="Genomic_DNA"/>
</dbReference>
<name>I3R122_HALMT</name>
<dbReference type="Gene3D" id="3.40.630.30">
    <property type="match status" value="1"/>
</dbReference>
<keyword evidence="1 6" id="KW-0808">Transferase</keyword>
<evidence type="ECO:0000313" key="10">
    <source>
        <dbReference type="Proteomes" id="UP000011603"/>
    </source>
</evidence>
<evidence type="ECO:0000259" key="4">
    <source>
        <dbReference type="PROSITE" id="PS51186"/>
    </source>
</evidence>